<comment type="caution">
    <text evidence="1">The sequence shown here is derived from an EMBL/GenBank/DDBJ whole genome shotgun (WGS) entry which is preliminary data.</text>
</comment>
<name>A0A7J7YDM0_MYOMY</name>
<sequence>MRFFHPLSVALPQNTTCGHAHTVRLKLRGLCSEVGILWESYTQGAKEPHVARKPQFDDHWFKVLQIVVHISLLYSPLTFPQPPYPLAHALIPPPPVSCVHWLCLYACIQLLQKTLLCLTEICLYHRPQLPLELKNRLLIPLYL</sequence>
<dbReference type="EMBL" id="JABWUV010000004">
    <property type="protein sequence ID" value="KAF6360081.1"/>
    <property type="molecule type" value="Genomic_DNA"/>
</dbReference>
<evidence type="ECO:0000313" key="1">
    <source>
        <dbReference type="EMBL" id="KAF6360081.1"/>
    </source>
</evidence>
<reference evidence="1 2" key="1">
    <citation type="journal article" date="2020" name="Nature">
        <title>Six reference-quality genomes reveal evolution of bat adaptations.</title>
        <authorList>
            <person name="Jebb D."/>
            <person name="Huang Z."/>
            <person name="Pippel M."/>
            <person name="Hughes G.M."/>
            <person name="Lavrichenko K."/>
            <person name="Devanna P."/>
            <person name="Winkler S."/>
            <person name="Jermiin L.S."/>
            <person name="Skirmuntt E.C."/>
            <person name="Katzourakis A."/>
            <person name="Burkitt-Gray L."/>
            <person name="Ray D.A."/>
            <person name="Sullivan K.A.M."/>
            <person name="Roscito J.G."/>
            <person name="Kirilenko B.M."/>
            <person name="Davalos L.M."/>
            <person name="Corthals A.P."/>
            <person name="Power M.L."/>
            <person name="Jones G."/>
            <person name="Ransome R.D."/>
            <person name="Dechmann D.K.N."/>
            <person name="Locatelli A.G."/>
            <person name="Puechmaille S.J."/>
            <person name="Fedrigo O."/>
            <person name="Jarvis E.D."/>
            <person name="Hiller M."/>
            <person name="Vernes S.C."/>
            <person name="Myers E.W."/>
            <person name="Teeling E.C."/>
        </authorList>
    </citation>
    <scope>NUCLEOTIDE SEQUENCE [LARGE SCALE GENOMIC DNA]</scope>
    <source>
        <strain evidence="1">MMyoMyo1</strain>
        <tissue evidence="1">Flight muscle</tissue>
    </source>
</reference>
<organism evidence="1 2">
    <name type="scientific">Myotis myotis</name>
    <name type="common">Greater mouse-eared bat</name>
    <name type="synonym">Vespertilio myotis</name>
    <dbReference type="NCBI Taxonomy" id="51298"/>
    <lineage>
        <taxon>Eukaryota</taxon>
        <taxon>Metazoa</taxon>
        <taxon>Chordata</taxon>
        <taxon>Craniata</taxon>
        <taxon>Vertebrata</taxon>
        <taxon>Euteleostomi</taxon>
        <taxon>Mammalia</taxon>
        <taxon>Eutheria</taxon>
        <taxon>Laurasiatheria</taxon>
        <taxon>Chiroptera</taxon>
        <taxon>Yangochiroptera</taxon>
        <taxon>Vespertilionidae</taxon>
        <taxon>Myotis</taxon>
    </lineage>
</organism>
<proteinExistence type="predicted"/>
<protein>
    <submittedName>
        <fullName evidence="1">Uncharacterized protein</fullName>
    </submittedName>
</protein>
<accession>A0A7J7YDM0</accession>
<keyword evidence="2" id="KW-1185">Reference proteome</keyword>
<dbReference type="Proteomes" id="UP000527355">
    <property type="component" value="Unassembled WGS sequence"/>
</dbReference>
<gene>
    <name evidence="1" type="ORF">mMyoMyo1_011039</name>
</gene>
<evidence type="ECO:0000313" key="2">
    <source>
        <dbReference type="Proteomes" id="UP000527355"/>
    </source>
</evidence>
<dbReference type="AlphaFoldDB" id="A0A7J7YDM0"/>